<keyword evidence="5" id="KW-0560">Oxidoreductase</keyword>
<evidence type="ECO:0000256" key="3">
    <source>
        <dbReference type="ARBA" id="ARBA00022723"/>
    </source>
</evidence>
<dbReference type="PANTHER" id="PTHR43161:SF23">
    <property type="entry name" value="(R,R)-BUTANEDIOL DEHYDROGENASE-RELATED"/>
    <property type="match status" value="1"/>
</dbReference>
<dbReference type="GO" id="GO:0046872">
    <property type="term" value="F:metal ion binding"/>
    <property type="evidence" value="ECO:0007669"/>
    <property type="project" value="UniProtKB-KW"/>
</dbReference>
<feature type="domain" description="Alcohol dehydrogenase-like C-terminal" evidence="6">
    <location>
        <begin position="200"/>
        <end position="332"/>
    </location>
</feature>
<gene>
    <name evidence="8" type="ORF">SAMEA4029010_CIC11G00000001513</name>
</gene>
<dbReference type="InterPro" id="IPR013154">
    <property type="entry name" value="ADH-like_N"/>
</dbReference>
<name>A0A1L0D3N4_9ASCO</name>
<dbReference type="STRING" id="45354.A0A1L0D3N4"/>
<keyword evidence="9" id="KW-1185">Reference proteome</keyword>
<dbReference type="InterPro" id="IPR036291">
    <property type="entry name" value="NAD(P)-bd_dom_sf"/>
</dbReference>
<evidence type="ECO:0000256" key="5">
    <source>
        <dbReference type="ARBA" id="ARBA00023002"/>
    </source>
</evidence>
<evidence type="ECO:0000256" key="4">
    <source>
        <dbReference type="ARBA" id="ARBA00022833"/>
    </source>
</evidence>
<sequence>MKAIVYYGPKDIRFDASYPEPQIQEPTDVKLKIHYCGICGSDLHEYTDGPTFFAPPGENHSISNKPYPHIMGHEMSAEIVEIGSDVNDFSVGDSVVVEVTGTCMDRDRFEGPNEDVLKCEACTDGHYNACTYLGLTGLGFTDGGFAEYVVTSSSKLVKFDKNKINYDVAALIQPLAVSWHAVRLSNFEEGQMALVLGGGPIGLTTIFALKGHGASKIVVSEPSSGRRKLAESLGVDTFDPTGKSVEECVSILKKMTSDGYGFHRSFDCSGVPATFDTSVKALRIRGVATNVAVWAHRPIDYYPMMTTWSEKSVKGSICFVKEDFEAVANAIEEGHIDQRELKSLISAEIPLERAVEEGFDELIKNKEKHIKLLFTPLA</sequence>
<dbReference type="Gene3D" id="3.90.180.10">
    <property type="entry name" value="Medium-chain alcohol dehydrogenases, catalytic domain"/>
    <property type="match status" value="1"/>
</dbReference>
<comment type="cofactor">
    <cofactor evidence="1">
        <name>Zn(2+)</name>
        <dbReference type="ChEBI" id="CHEBI:29105"/>
    </cofactor>
</comment>
<protein>
    <submittedName>
        <fullName evidence="8">CIC11C00000001513</fullName>
    </submittedName>
</protein>
<dbReference type="Pfam" id="PF00107">
    <property type="entry name" value="ADH_zinc_N"/>
    <property type="match status" value="1"/>
</dbReference>
<comment type="similarity">
    <text evidence="2">Belongs to the zinc-containing alcohol dehydrogenase family.</text>
</comment>
<evidence type="ECO:0000256" key="1">
    <source>
        <dbReference type="ARBA" id="ARBA00001947"/>
    </source>
</evidence>
<keyword evidence="4" id="KW-0862">Zinc</keyword>
<dbReference type="GO" id="GO:0034079">
    <property type="term" value="P:butanediol biosynthetic process"/>
    <property type="evidence" value="ECO:0007669"/>
    <property type="project" value="TreeGrafter"/>
</dbReference>
<accession>A0A1L0D3N4</accession>
<proteinExistence type="inferred from homology"/>
<organism evidence="8 9">
    <name type="scientific">Sungouiella intermedia</name>
    <dbReference type="NCBI Taxonomy" id="45354"/>
    <lineage>
        <taxon>Eukaryota</taxon>
        <taxon>Fungi</taxon>
        <taxon>Dikarya</taxon>
        <taxon>Ascomycota</taxon>
        <taxon>Saccharomycotina</taxon>
        <taxon>Pichiomycetes</taxon>
        <taxon>Metschnikowiaceae</taxon>
        <taxon>Sungouiella</taxon>
    </lineage>
</organism>
<dbReference type="GO" id="GO:0005737">
    <property type="term" value="C:cytoplasm"/>
    <property type="evidence" value="ECO:0007669"/>
    <property type="project" value="TreeGrafter"/>
</dbReference>
<dbReference type="CDD" id="cd08233">
    <property type="entry name" value="butanediol_DH_like"/>
    <property type="match status" value="1"/>
</dbReference>
<feature type="domain" description="Alcohol dehydrogenase-like N-terminal" evidence="7">
    <location>
        <begin position="26"/>
        <end position="159"/>
    </location>
</feature>
<dbReference type="Pfam" id="PF08240">
    <property type="entry name" value="ADH_N"/>
    <property type="match status" value="1"/>
</dbReference>
<dbReference type="GO" id="GO:0000721">
    <property type="term" value="F:(R,R)-butanediol dehydrogenase activity"/>
    <property type="evidence" value="ECO:0007669"/>
    <property type="project" value="TreeGrafter"/>
</dbReference>
<dbReference type="SUPFAM" id="SSF50129">
    <property type="entry name" value="GroES-like"/>
    <property type="match status" value="1"/>
</dbReference>
<evidence type="ECO:0000259" key="6">
    <source>
        <dbReference type="Pfam" id="PF00107"/>
    </source>
</evidence>
<dbReference type="PANTHER" id="PTHR43161">
    <property type="entry name" value="SORBITOL DEHYDROGENASE"/>
    <property type="match status" value="1"/>
</dbReference>
<dbReference type="InterPro" id="IPR011032">
    <property type="entry name" value="GroES-like_sf"/>
</dbReference>
<evidence type="ECO:0000313" key="8">
    <source>
        <dbReference type="EMBL" id="SGZ50576.1"/>
    </source>
</evidence>
<dbReference type="InterPro" id="IPR013149">
    <property type="entry name" value="ADH-like_C"/>
</dbReference>
<dbReference type="SUPFAM" id="SSF51735">
    <property type="entry name" value="NAD(P)-binding Rossmann-fold domains"/>
    <property type="match status" value="1"/>
</dbReference>
<evidence type="ECO:0000259" key="7">
    <source>
        <dbReference type="Pfam" id="PF08240"/>
    </source>
</evidence>
<dbReference type="Proteomes" id="UP000182334">
    <property type="component" value="Chromosome II"/>
</dbReference>
<dbReference type="AlphaFoldDB" id="A0A1L0D3N4"/>
<dbReference type="EMBL" id="LT635757">
    <property type="protein sequence ID" value="SGZ50576.1"/>
    <property type="molecule type" value="Genomic_DNA"/>
</dbReference>
<reference evidence="8 9" key="1">
    <citation type="submission" date="2016-10" db="EMBL/GenBank/DDBJ databases">
        <authorList>
            <person name="de Groot N.N."/>
        </authorList>
    </citation>
    <scope>NUCLEOTIDE SEQUENCE [LARGE SCALE GENOMIC DNA]</scope>
    <source>
        <strain evidence="8 9">CBS 141442</strain>
    </source>
</reference>
<dbReference type="Gene3D" id="3.40.50.720">
    <property type="entry name" value="NAD(P)-binding Rossmann-like Domain"/>
    <property type="match status" value="1"/>
</dbReference>
<evidence type="ECO:0000256" key="2">
    <source>
        <dbReference type="ARBA" id="ARBA00008072"/>
    </source>
</evidence>
<evidence type="ECO:0000313" key="9">
    <source>
        <dbReference type="Proteomes" id="UP000182334"/>
    </source>
</evidence>
<keyword evidence="3" id="KW-0479">Metal-binding</keyword>
<dbReference type="OrthoDB" id="5363962at2759"/>